<feature type="domain" description="DUF6468" evidence="3">
    <location>
        <begin position="45"/>
        <end position="120"/>
    </location>
</feature>
<feature type="compositionally biased region" description="Basic and acidic residues" evidence="1">
    <location>
        <begin position="120"/>
        <end position="133"/>
    </location>
</feature>
<organism evidence="4 5">
    <name type="scientific">Hypericibacter terrae</name>
    <dbReference type="NCBI Taxonomy" id="2602015"/>
    <lineage>
        <taxon>Bacteria</taxon>
        <taxon>Pseudomonadati</taxon>
        <taxon>Pseudomonadota</taxon>
        <taxon>Alphaproteobacteria</taxon>
        <taxon>Rhodospirillales</taxon>
        <taxon>Dongiaceae</taxon>
        <taxon>Hypericibacter</taxon>
    </lineage>
</organism>
<gene>
    <name evidence="4" type="ORF">FRZ44_35490</name>
</gene>
<feature type="region of interest" description="Disordered" evidence="1">
    <location>
        <begin position="117"/>
        <end position="138"/>
    </location>
</feature>
<sequence>MFDLSLLTDAARFMTLPMLFDGGLVLLLGVTLLYVGRLNRRIGELRRERAHFDAAIERFAGAAADTHRAMAELRQMADGEGRLLQDQVKKGAGIAEDLEFLIGRATSAADRLEGVIGHSRQAEPRKSEARGAEPKGMAFPARETAAAAPKAMAFPARNLTAAPSKDMPHTNPRDLSKATALARAIVGDRNELERSAVRGGPSTVTRRPIAVENLPEGERALLKALAGLR</sequence>
<evidence type="ECO:0000313" key="4">
    <source>
        <dbReference type="EMBL" id="QEX18244.1"/>
    </source>
</evidence>
<feature type="transmembrane region" description="Helical" evidence="2">
    <location>
        <begin position="12"/>
        <end position="36"/>
    </location>
</feature>
<evidence type="ECO:0000256" key="1">
    <source>
        <dbReference type="SAM" id="MobiDB-lite"/>
    </source>
</evidence>
<dbReference type="Pfam" id="PF20072">
    <property type="entry name" value="DUF6468"/>
    <property type="match status" value="1"/>
</dbReference>
<keyword evidence="2" id="KW-1133">Transmembrane helix</keyword>
<protein>
    <recommendedName>
        <fullName evidence="3">DUF6468 domain-containing protein</fullName>
    </recommendedName>
</protein>
<dbReference type="RefSeq" id="WP_151178429.1">
    <property type="nucleotide sequence ID" value="NZ_CP042906.1"/>
</dbReference>
<dbReference type="KEGG" id="htq:FRZ44_35490"/>
<evidence type="ECO:0000313" key="5">
    <source>
        <dbReference type="Proteomes" id="UP000326202"/>
    </source>
</evidence>
<reference evidence="4 5" key="1">
    <citation type="submission" date="2019-08" db="EMBL/GenBank/DDBJ databases">
        <title>Hyperibacter terrae gen. nov., sp. nov. and Hyperibacter viscosus sp. nov., two new members in the family Rhodospirillaceae isolated from the rhizosphere of Hypericum perforatum.</title>
        <authorList>
            <person name="Noviana Z."/>
        </authorList>
    </citation>
    <scope>NUCLEOTIDE SEQUENCE [LARGE SCALE GENOMIC DNA]</scope>
    <source>
        <strain evidence="4 5">R5913</strain>
    </source>
</reference>
<evidence type="ECO:0000259" key="3">
    <source>
        <dbReference type="Pfam" id="PF20072"/>
    </source>
</evidence>
<dbReference type="InterPro" id="IPR045531">
    <property type="entry name" value="DUF6468"/>
</dbReference>
<evidence type="ECO:0000256" key="2">
    <source>
        <dbReference type="SAM" id="Phobius"/>
    </source>
</evidence>
<dbReference type="AlphaFoldDB" id="A0A5J6MLG3"/>
<keyword evidence="5" id="KW-1185">Reference proteome</keyword>
<accession>A0A5J6MLG3</accession>
<dbReference type="EMBL" id="CP042906">
    <property type="protein sequence ID" value="QEX18244.1"/>
    <property type="molecule type" value="Genomic_DNA"/>
</dbReference>
<keyword evidence="2" id="KW-0472">Membrane</keyword>
<keyword evidence="2" id="KW-0812">Transmembrane</keyword>
<proteinExistence type="predicted"/>
<dbReference type="OrthoDB" id="7285081at2"/>
<name>A0A5J6MLG3_9PROT</name>
<dbReference type="Proteomes" id="UP000326202">
    <property type="component" value="Chromosome"/>
</dbReference>